<sequence length="378" mass="40011">MELFPVHTPPGFDPHTLLAPLAAALAGEGPAVAPHIDENQSFTGELPNDEIAAVLSTSGSTGAPKQTMLSVDALAASAMGTAYALKSEGQWLLTLPVHYVAGFQVLVRSLYAGTRPWAMDLSTSFSPARFTEAAGELTDKVRFTSLVPTQLHRLLEDPAPETIKVLQRFNAILLGGAAVSDALRHRARSHGLNIVRTYGMSETSGGCVYDGVPLEGVELTNDEGRLWISGPVLADGYLGQPELTREKFPFNSGRRWFRTDDDGTVDGNGVLTIHGRVDDVIITGGLKVSAVAVSSAIEGMAGVSEALVLGIPHPEWGAQVAAAVVGSVNPDAVRRHAQEQLGAHAAPRIVLTLDKLPMLANGKPDRLAVRALFEQSVL</sequence>
<dbReference type="InterPro" id="IPR025110">
    <property type="entry name" value="AMP-bd_C"/>
</dbReference>
<name>A0A1G8D4D3_9MICC</name>
<dbReference type="InterPro" id="IPR045851">
    <property type="entry name" value="AMP-bd_C_sf"/>
</dbReference>
<organism evidence="3 4">
    <name type="scientific">Arthrobacter subterraneus</name>
    <dbReference type="NCBI Taxonomy" id="335973"/>
    <lineage>
        <taxon>Bacteria</taxon>
        <taxon>Bacillati</taxon>
        <taxon>Actinomycetota</taxon>
        <taxon>Actinomycetes</taxon>
        <taxon>Micrococcales</taxon>
        <taxon>Micrococcaceae</taxon>
        <taxon>Arthrobacter</taxon>
    </lineage>
</organism>
<dbReference type="EMBL" id="FNDT01000001">
    <property type="protein sequence ID" value="SDH52403.1"/>
    <property type="molecule type" value="Genomic_DNA"/>
</dbReference>
<keyword evidence="3" id="KW-0436">Ligase</keyword>
<dbReference type="Gene3D" id="3.40.50.12780">
    <property type="entry name" value="N-terminal domain of ligase-like"/>
    <property type="match status" value="1"/>
</dbReference>
<accession>A0A1G8D4D3</accession>
<dbReference type="AlphaFoldDB" id="A0A1G8D4D3"/>
<dbReference type="Proteomes" id="UP000199258">
    <property type="component" value="Unassembled WGS sequence"/>
</dbReference>
<dbReference type="InterPro" id="IPR042099">
    <property type="entry name" value="ANL_N_sf"/>
</dbReference>
<gene>
    <name evidence="3" type="ORF">SAMN04488693_101472</name>
</gene>
<dbReference type="RefSeq" id="WP_090584342.1">
    <property type="nucleotide sequence ID" value="NZ_FNDT01000001.1"/>
</dbReference>
<dbReference type="STRING" id="335973.SAMN04488693_101472"/>
<dbReference type="Pfam" id="PF13193">
    <property type="entry name" value="AMP-binding_C"/>
    <property type="match status" value="1"/>
</dbReference>
<dbReference type="Gene3D" id="3.30.300.30">
    <property type="match status" value="1"/>
</dbReference>
<evidence type="ECO:0000259" key="2">
    <source>
        <dbReference type="Pfam" id="PF13193"/>
    </source>
</evidence>
<dbReference type="OrthoDB" id="9803968at2"/>
<dbReference type="Pfam" id="PF00501">
    <property type="entry name" value="AMP-binding"/>
    <property type="match status" value="1"/>
</dbReference>
<evidence type="ECO:0000313" key="3">
    <source>
        <dbReference type="EMBL" id="SDH52403.1"/>
    </source>
</evidence>
<dbReference type="InterPro" id="IPR000873">
    <property type="entry name" value="AMP-dep_synth/lig_dom"/>
</dbReference>
<protein>
    <submittedName>
        <fullName evidence="3">O-succinylbenzoic acid--CoA ligase</fullName>
    </submittedName>
</protein>
<feature type="domain" description="AMP-dependent synthetase/ligase" evidence="1">
    <location>
        <begin position="45"/>
        <end position="213"/>
    </location>
</feature>
<dbReference type="PANTHER" id="PTHR43767:SF1">
    <property type="entry name" value="NONRIBOSOMAL PEPTIDE SYNTHASE PES1 (EUROFUNG)-RELATED"/>
    <property type="match status" value="1"/>
</dbReference>
<dbReference type="GO" id="GO:0016878">
    <property type="term" value="F:acid-thiol ligase activity"/>
    <property type="evidence" value="ECO:0007669"/>
    <property type="project" value="UniProtKB-ARBA"/>
</dbReference>
<dbReference type="PANTHER" id="PTHR43767">
    <property type="entry name" value="LONG-CHAIN-FATTY-ACID--COA LIGASE"/>
    <property type="match status" value="1"/>
</dbReference>
<evidence type="ECO:0000259" key="1">
    <source>
        <dbReference type="Pfam" id="PF00501"/>
    </source>
</evidence>
<keyword evidence="4" id="KW-1185">Reference proteome</keyword>
<dbReference type="SUPFAM" id="SSF56801">
    <property type="entry name" value="Acetyl-CoA synthetase-like"/>
    <property type="match status" value="1"/>
</dbReference>
<dbReference type="InterPro" id="IPR050237">
    <property type="entry name" value="ATP-dep_AMP-bd_enzyme"/>
</dbReference>
<proteinExistence type="predicted"/>
<reference evidence="3 4" key="1">
    <citation type="submission" date="2016-10" db="EMBL/GenBank/DDBJ databases">
        <authorList>
            <person name="de Groot N.N."/>
        </authorList>
    </citation>
    <scope>NUCLEOTIDE SEQUENCE [LARGE SCALE GENOMIC DNA]</scope>
    <source>
        <strain evidence="3 4">NP_1H</strain>
    </source>
</reference>
<feature type="domain" description="AMP-binding enzyme C-terminal" evidence="2">
    <location>
        <begin position="295"/>
        <end position="363"/>
    </location>
</feature>
<evidence type="ECO:0000313" key="4">
    <source>
        <dbReference type="Proteomes" id="UP000199258"/>
    </source>
</evidence>